<dbReference type="EMBL" id="JYDT01000111">
    <property type="protein sequence ID" value="KRY84589.1"/>
    <property type="molecule type" value="Genomic_DNA"/>
</dbReference>
<protein>
    <submittedName>
        <fullName evidence="1">Uncharacterized protein</fullName>
    </submittedName>
</protein>
<comment type="caution">
    <text evidence="1">The sequence shown here is derived from an EMBL/GenBank/DDBJ whole genome shotgun (WGS) entry which is preliminary data.</text>
</comment>
<keyword evidence="2" id="KW-1185">Reference proteome</keyword>
<reference evidence="1 2" key="1">
    <citation type="submission" date="2015-01" db="EMBL/GenBank/DDBJ databases">
        <title>Evolution of Trichinella species and genotypes.</title>
        <authorList>
            <person name="Korhonen P.K."/>
            <person name="Edoardo P."/>
            <person name="Giuseppe L.R."/>
            <person name="Gasser R.B."/>
        </authorList>
    </citation>
    <scope>NUCLEOTIDE SEQUENCE [LARGE SCALE GENOMIC DNA]</scope>
    <source>
        <strain evidence="1">ISS470</strain>
    </source>
</reference>
<dbReference type="Proteomes" id="UP000054995">
    <property type="component" value="Unassembled WGS sequence"/>
</dbReference>
<sequence length="127" mass="14253">MSDCKQNSNSIIEMKLQQQLWMREAFSDAAKCKFVLIEIKLIRRPAICGGNHIDDIQLSSIVLNYVCQWRRSNLEVQLQSLQATPNNLYMVATDPVALTHAITVPSSQLIGALQLPCCCHGDFRGFS</sequence>
<proteinExistence type="predicted"/>
<gene>
    <name evidence="1" type="ORF">T4D_7920</name>
</gene>
<evidence type="ECO:0000313" key="2">
    <source>
        <dbReference type="Proteomes" id="UP000054995"/>
    </source>
</evidence>
<dbReference type="OrthoDB" id="10572257at2759"/>
<evidence type="ECO:0000313" key="1">
    <source>
        <dbReference type="EMBL" id="KRY84589.1"/>
    </source>
</evidence>
<accession>A0A0V1FEW4</accession>
<organism evidence="1 2">
    <name type="scientific">Trichinella pseudospiralis</name>
    <name type="common">Parasitic roundworm</name>
    <dbReference type="NCBI Taxonomy" id="6337"/>
    <lineage>
        <taxon>Eukaryota</taxon>
        <taxon>Metazoa</taxon>
        <taxon>Ecdysozoa</taxon>
        <taxon>Nematoda</taxon>
        <taxon>Enoplea</taxon>
        <taxon>Dorylaimia</taxon>
        <taxon>Trichinellida</taxon>
        <taxon>Trichinellidae</taxon>
        <taxon>Trichinella</taxon>
    </lineage>
</organism>
<name>A0A0V1FEW4_TRIPS</name>